<dbReference type="EMBL" id="BABT02000146">
    <property type="protein sequence ID" value="GAA97849.1"/>
    <property type="molecule type" value="Genomic_DNA"/>
</dbReference>
<dbReference type="InParanoid" id="G7E4T9"/>
<dbReference type="GO" id="GO:0003729">
    <property type="term" value="F:mRNA binding"/>
    <property type="evidence" value="ECO:0007669"/>
    <property type="project" value="TreeGrafter"/>
</dbReference>
<dbReference type="InterPro" id="IPR001950">
    <property type="entry name" value="SUI1"/>
</dbReference>
<dbReference type="GO" id="GO:0003743">
    <property type="term" value="F:translation initiation factor activity"/>
    <property type="evidence" value="ECO:0007669"/>
    <property type="project" value="InterPro"/>
</dbReference>
<dbReference type="Pfam" id="PF21023">
    <property type="entry name" value="DENR_N"/>
    <property type="match status" value="1"/>
</dbReference>
<keyword evidence="4" id="KW-0687">Ribonucleoprotein</keyword>
<dbReference type="OrthoDB" id="277199at2759"/>
<dbReference type="PROSITE" id="PS50296">
    <property type="entry name" value="SUI1"/>
    <property type="match status" value="1"/>
</dbReference>
<comment type="domain">
    <text evidence="4">The SUI1 domain may be involved in RNA binding.</text>
</comment>
<keyword evidence="4" id="KW-0963">Cytoplasm</keyword>
<dbReference type="Gene3D" id="3.30.780.10">
    <property type="entry name" value="SUI1-like domain"/>
    <property type="match status" value="1"/>
</dbReference>
<comment type="subcellular location">
    <subcellularLocation>
        <location evidence="4">Cytoplasm</location>
    </subcellularLocation>
</comment>
<dbReference type="GO" id="GO:1990904">
    <property type="term" value="C:ribonucleoprotein complex"/>
    <property type="evidence" value="ECO:0007669"/>
    <property type="project" value="UniProtKB-KW"/>
</dbReference>
<protein>
    <recommendedName>
        <fullName evidence="3 4">Translation machinery-associated protein 22</fullName>
    </recommendedName>
</protein>
<feature type="domain" description="SUI1" evidence="5">
    <location>
        <begin position="103"/>
        <end position="174"/>
    </location>
</feature>
<comment type="subunit">
    <text evidence="2 4">Interacts with the 40S ribosomal subunit.</text>
</comment>
<dbReference type="PANTHER" id="PTHR12789:SF0">
    <property type="entry name" value="DENSITY-REGULATED PROTEIN"/>
    <property type="match status" value="1"/>
</dbReference>
<reference evidence="6 7" key="1">
    <citation type="journal article" date="2011" name="J. Gen. Appl. Microbiol.">
        <title>Draft genome sequencing of the enigmatic basidiomycete Mixia osmundae.</title>
        <authorList>
            <person name="Nishida H."/>
            <person name="Nagatsuka Y."/>
            <person name="Sugiyama J."/>
        </authorList>
    </citation>
    <scope>NUCLEOTIDE SEQUENCE [LARGE SCALE GENOMIC DNA]</scope>
    <source>
        <strain evidence="7">CBS 9802 / IAM 14324 / JCM 22182 / KY 12970</strain>
    </source>
</reference>
<dbReference type="eggNOG" id="KOG3239">
    <property type="taxonomic scope" value="Eukaryota"/>
</dbReference>
<dbReference type="Proteomes" id="UP000009131">
    <property type="component" value="Unassembled WGS sequence"/>
</dbReference>
<comment type="caution">
    <text evidence="6">The sequence shown here is derived from an EMBL/GenBank/DDBJ whole genome shotgun (WGS) entry which is preliminary data.</text>
</comment>
<dbReference type="GO" id="GO:0005840">
    <property type="term" value="C:ribosome"/>
    <property type="evidence" value="ECO:0007669"/>
    <property type="project" value="UniProtKB-KW"/>
</dbReference>
<evidence type="ECO:0000259" key="5">
    <source>
        <dbReference type="PROSITE" id="PS50296"/>
    </source>
</evidence>
<organism evidence="6 7">
    <name type="scientific">Mixia osmundae (strain CBS 9802 / IAM 14324 / JCM 22182 / KY 12970)</name>
    <dbReference type="NCBI Taxonomy" id="764103"/>
    <lineage>
        <taxon>Eukaryota</taxon>
        <taxon>Fungi</taxon>
        <taxon>Dikarya</taxon>
        <taxon>Basidiomycota</taxon>
        <taxon>Pucciniomycotina</taxon>
        <taxon>Mixiomycetes</taxon>
        <taxon>Mixiales</taxon>
        <taxon>Mixiaceae</taxon>
        <taxon>Mixia</taxon>
    </lineage>
</organism>
<keyword evidence="4" id="KW-0689">Ribosomal protein</keyword>
<evidence type="ECO:0000256" key="3">
    <source>
        <dbReference type="ARBA" id="ARBA00020058"/>
    </source>
</evidence>
<dbReference type="HOGENOM" id="CLU_073511_0_1_1"/>
<evidence type="ECO:0000256" key="2">
    <source>
        <dbReference type="ARBA" id="ARBA00011742"/>
    </source>
</evidence>
<dbReference type="PANTHER" id="PTHR12789">
    <property type="entry name" value="DENSITY-REGULATED PROTEIN HOMOLOG"/>
    <property type="match status" value="1"/>
</dbReference>
<accession>G7E4T9</accession>
<dbReference type="InterPro" id="IPR046447">
    <property type="entry name" value="DENR_C"/>
</dbReference>
<dbReference type="InterPro" id="IPR050318">
    <property type="entry name" value="DENR/SUI1_TIF"/>
</dbReference>
<dbReference type="GO" id="GO:0002188">
    <property type="term" value="P:translation reinitiation"/>
    <property type="evidence" value="ECO:0007669"/>
    <property type="project" value="TreeGrafter"/>
</dbReference>
<evidence type="ECO:0000313" key="7">
    <source>
        <dbReference type="Proteomes" id="UP000009131"/>
    </source>
</evidence>
<reference evidence="6 7" key="2">
    <citation type="journal article" date="2012" name="Open Biol.">
        <title>Characteristics of nucleosomes and linker DNA regions on the genome of the basidiomycete Mixia osmundae revealed by mono- and dinucleosome mapping.</title>
        <authorList>
            <person name="Nishida H."/>
            <person name="Kondo S."/>
            <person name="Matsumoto T."/>
            <person name="Suzuki Y."/>
            <person name="Yoshikawa H."/>
            <person name="Taylor T.D."/>
            <person name="Sugiyama J."/>
        </authorList>
    </citation>
    <scope>NUCLEOTIDE SEQUENCE [LARGE SCALE GENOMIC DNA]</scope>
    <source>
        <strain evidence="7">CBS 9802 / IAM 14324 / JCM 22182 / KY 12970</strain>
    </source>
</reference>
<dbReference type="InterPro" id="IPR048517">
    <property type="entry name" value="DENR_N"/>
</dbReference>
<dbReference type="InterPro" id="IPR036877">
    <property type="entry name" value="SUI1_dom_sf"/>
</dbReference>
<dbReference type="STRING" id="764103.G7E4T9"/>
<dbReference type="SUPFAM" id="SSF55159">
    <property type="entry name" value="eIF1-like"/>
    <property type="match status" value="1"/>
</dbReference>
<dbReference type="CDD" id="cd11607">
    <property type="entry name" value="DENR_C"/>
    <property type="match status" value="1"/>
</dbReference>
<dbReference type="Pfam" id="PF01253">
    <property type="entry name" value="SUI1"/>
    <property type="match status" value="1"/>
</dbReference>
<evidence type="ECO:0000256" key="1">
    <source>
        <dbReference type="ARBA" id="ARBA00007514"/>
    </source>
</evidence>
<dbReference type="InterPro" id="IPR005873">
    <property type="entry name" value="DENR_eukaryotes"/>
</dbReference>
<comment type="similarity">
    <text evidence="1 4">Belongs to the DENR family.</text>
</comment>
<evidence type="ECO:0000313" key="6">
    <source>
        <dbReference type="EMBL" id="GAA97849.1"/>
    </source>
</evidence>
<dbReference type="GO" id="GO:0001731">
    <property type="term" value="P:formation of translation preinitiation complex"/>
    <property type="evidence" value="ECO:0007669"/>
    <property type="project" value="TreeGrafter"/>
</dbReference>
<sequence length="203" mass="22629">MTEAEAGPSTPFVKPVNVIYCGICSLPAEYCEFGSRISKCKQWLQDEHPHLYARYYSDTAMDEKLSALSLEQREALDKDSAKKEAKAEAKDEKLQKQRQSSKVLIKRIERTKRKHVTAVYGLEVFEVDLKKASKLFANRFATGASVAKNAQGEDEIVIQGDVADEVEEMLLDTSPKIAAILGGGRIPEDNIYITDEKKKKAAS</sequence>
<dbReference type="GO" id="GO:0005737">
    <property type="term" value="C:cytoplasm"/>
    <property type="evidence" value="ECO:0007669"/>
    <property type="project" value="UniProtKB-SubCell"/>
</dbReference>
<keyword evidence="7" id="KW-1185">Reference proteome</keyword>
<dbReference type="AlphaFoldDB" id="G7E4T9"/>
<dbReference type="NCBIfam" id="TIGR01159">
    <property type="entry name" value="DRP1"/>
    <property type="match status" value="1"/>
</dbReference>
<dbReference type="FunCoup" id="G7E4T9">
    <property type="interactions" value="586"/>
</dbReference>
<gene>
    <name evidence="6" type="primary">Mo04529</name>
    <name evidence="6" type="ORF">E5Q_04529</name>
</gene>
<evidence type="ECO:0000256" key="4">
    <source>
        <dbReference type="RuleBase" id="RU361273"/>
    </source>
</evidence>
<name>G7E4T9_MIXOS</name>
<proteinExistence type="inferred from homology"/>